<organism evidence="1 2">
    <name type="scientific">Gymnopilus dilepis</name>
    <dbReference type="NCBI Taxonomy" id="231916"/>
    <lineage>
        <taxon>Eukaryota</taxon>
        <taxon>Fungi</taxon>
        <taxon>Dikarya</taxon>
        <taxon>Basidiomycota</taxon>
        <taxon>Agaricomycotina</taxon>
        <taxon>Agaricomycetes</taxon>
        <taxon>Agaricomycetidae</taxon>
        <taxon>Agaricales</taxon>
        <taxon>Agaricineae</taxon>
        <taxon>Hymenogastraceae</taxon>
        <taxon>Gymnopilus</taxon>
    </lineage>
</organism>
<dbReference type="Proteomes" id="UP000284706">
    <property type="component" value="Unassembled WGS sequence"/>
</dbReference>
<sequence length="211" mass="23906">MDMLNYKGDVGLSCDDFNSRKDTAQHMTLKESVTFSWATQASLTSLLIQKHFNESLKAKSSRKQARIPTIIVAALAIPDNLDAEQLFQFNWKTLNGLLQRRIKVSSYASDGSNVERSVQDMLERHADRTTELRIKHPADDNLAHEDLVVPILWFKNQPLAIIQDTKRLLKTRTIPNLPVLFADVRAMAFSNSPTFLRDVEKVDRRDGNAAA</sequence>
<dbReference type="STRING" id="231916.A0A409WZ20"/>
<dbReference type="EMBL" id="NHYE01004580">
    <property type="protein sequence ID" value="PPQ83747.1"/>
    <property type="molecule type" value="Genomic_DNA"/>
</dbReference>
<dbReference type="AlphaFoldDB" id="A0A409WZ20"/>
<name>A0A409WZ20_9AGAR</name>
<protein>
    <submittedName>
        <fullName evidence="1">Uncharacterized protein</fullName>
    </submittedName>
</protein>
<evidence type="ECO:0000313" key="2">
    <source>
        <dbReference type="Proteomes" id="UP000284706"/>
    </source>
</evidence>
<reference evidence="1 2" key="1">
    <citation type="journal article" date="2018" name="Evol. Lett.">
        <title>Horizontal gene cluster transfer increased hallucinogenic mushroom diversity.</title>
        <authorList>
            <person name="Reynolds H.T."/>
            <person name="Vijayakumar V."/>
            <person name="Gluck-Thaler E."/>
            <person name="Korotkin H.B."/>
            <person name="Matheny P.B."/>
            <person name="Slot J.C."/>
        </authorList>
    </citation>
    <scope>NUCLEOTIDE SEQUENCE [LARGE SCALE GENOMIC DNA]</scope>
    <source>
        <strain evidence="1 2">SRW20</strain>
    </source>
</reference>
<gene>
    <name evidence="1" type="ORF">CVT26_007545</name>
</gene>
<dbReference type="InParanoid" id="A0A409WZ20"/>
<evidence type="ECO:0000313" key="1">
    <source>
        <dbReference type="EMBL" id="PPQ83747.1"/>
    </source>
</evidence>
<keyword evidence="2" id="KW-1185">Reference proteome</keyword>
<accession>A0A409WZ20</accession>
<comment type="caution">
    <text evidence="1">The sequence shown here is derived from an EMBL/GenBank/DDBJ whole genome shotgun (WGS) entry which is preliminary data.</text>
</comment>
<proteinExistence type="predicted"/>
<dbReference type="OrthoDB" id="73076at2759"/>